<proteinExistence type="predicted"/>
<feature type="compositionally biased region" description="Pro residues" evidence="1">
    <location>
        <begin position="430"/>
        <end position="440"/>
    </location>
</feature>
<feature type="compositionally biased region" description="Low complexity" evidence="1">
    <location>
        <begin position="441"/>
        <end position="453"/>
    </location>
</feature>
<gene>
    <name evidence="2" type="ORF">CHLRE_06g278235v5</name>
</gene>
<dbReference type="InParanoid" id="A0A2K3DP97"/>
<evidence type="ECO:0000313" key="2">
    <source>
        <dbReference type="EMBL" id="PNW82347.1"/>
    </source>
</evidence>
<dbReference type="EMBL" id="CM008967">
    <property type="protein sequence ID" value="PNW82347.1"/>
    <property type="molecule type" value="Genomic_DNA"/>
</dbReference>
<protein>
    <submittedName>
        <fullName evidence="2">Uncharacterized protein</fullName>
    </submittedName>
</protein>
<feature type="region of interest" description="Disordered" evidence="1">
    <location>
        <begin position="595"/>
        <end position="678"/>
    </location>
</feature>
<feature type="compositionally biased region" description="Low complexity" evidence="1">
    <location>
        <begin position="396"/>
        <end position="413"/>
    </location>
</feature>
<dbReference type="GeneID" id="5723616"/>
<feature type="compositionally biased region" description="Low complexity" evidence="1">
    <location>
        <begin position="344"/>
        <end position="366"/>
    </location>
</feature>
<feature type="region of interest" description="Disordered" evidence="1">
    <location>
        <begin position="108"/>
        <end position="151"/>
    </location>
</feature>
<evidence type="ECO:0000313" key="3">
    <source>
        <dbReference type="Proteomes" id="UP000006906"/>
    </source>
</evidence>
<feature type="compositionally biased region" description="Low complexity" evidence="1">
    <location>
        <begin position="662"/>
        <end position="673"/>
    </location>
</feature>
<dbReference type="OrthoDB" id="10676187at2759"/>
<dbReference type="Proteomes" id="UP000006906">
    <property type="component" value="Chromosome 6"/>
</dbReference>
<feature type="compositionally biased region" description="Polar residues" evidence="1">
    <location>
        <begin position="370"/>
        <end position="389"/>
    </location>
</feature>
<sequence>MSALQERCPVAFKAKEVEIPGVLQDNETRAAKDADGDNAEFAERFPRSHRFLRNLAQRKAALMDEIRRRNAPREALAAAGKALMAQDICAAASGGGWLLHSFSSDLERPLPPHLPQPPSHPLHSHVLQPQQPHQTVSAEPLTPAPSSPAQLHARQAALATASSAPAASYAALILGAWGAPGPHQDSPIGVAPLSCPSYSALPVDGGASANDCVRVPHPLIEFAARPSSGGMAPGAAVAMGELSSSAAAEPATNTLLNGLLATVVKRQKSVSTRFQMHSRKVKEQDADGLLDEQLPDLAVALASLVAEAAAREQEQRAAAGGGGGLRRNPSCSRSTGSDDGGGRRSPTARSRSPSCSPSRSPSPGRRLAQRRTQSLRNSSSGMDVPSNGNDADDTGAVAASSSTLAPSASFPAPGACLPGTARPSSTRFGPTPPTSGPPPASTNSASGAPAASAPQPPADLSSFQQTRRQRLQQQLQRPQLSTGGGGPGNADGLAPRSSSSFTRVPASRLVMGGVSQSLDGGVWASAEGAAAAVVALSGEVRPYSSPLQAPWTQGDGLQLPRLTSAGGAASHRTQPAGGVAGVSGAVVDARAAAGGGAASPAWSAPGGAAPTGESSGSGVCGAMSPRLRSSGSRSRFQSPSSSRRLIPTGAATGVSGGGGSNGAPPSSPGGSVPLTRGQSWWAKSTVARELVFLK</sequence>
<feature type="compositionally biased region" description="Pro residues" evidence="1">
    <location>
        <begin position="111"/>
        <end position="120"/>
    </location>
</feature>
<keyword evidence="3" id="KW-1185">Reference proteome</keyword>
<accession>A0A2K3DP97</accession>
<feature type="compositionally biased region" description="Low complexity" evidence="1">
    <location>
        <begin position="595"/>
        <end position="610"/>
    </location>
</feature>
<feature type="compositionally biased region" description="Low complexity" evidence="1">
    <location>
        <begin position="624"/>
        <end position="653"/>
    </location>
</feature>
<dbReference type="ExpressionAtlas" id="A0A2K3DP97">
    <property type="expression patterns" value="differential"/>
</dbReference>
<organism evidence="2 3">
    <name type="scientific">Chlamydomonas reinhardtii</name>
    <name type="common">Chlamydomonas smithii</name>
    <dbReference type="NCBI Taxonomy" id="3055"/>
    <lineage>
        <taxon>Eukaryota</taxon>
        <taxon>Viridiplantae</taxon>
        <taxon>Chlorophyta</taxon>
        <taxon>core chlorophytes</taxon>
        <taxon>Chlorophyceae</taxon>
        <taxon>CS clade</taxon>
        <taxon>Chlamydomonadales</taxon>
        <taxon>Chlamydomonadaceae</taxon>
        <taxon>Chlamydomonas</taxon>
    </lineage>
</organism>
<dbReference type="AlphaFoldDB" id="A0A2K3DP97"/>
<feature type="compositionally biased region" description="Low complexity" evidence="1">
    <location>
        <begin position="471"/>
        <end position="480"/>
    </location>
</feature>
<dbReference type="RefSeq" id="XP_042923862.1">
    <property type="nucleotide sequence ID" value="XM_043063158.1"/>
</dbReference>
<name>A0A2K3DP97_CHLRE</name>
<reference evidence="2 3" key="1">
    <citation type="journal article" date="2007" name="Science">
        <title>The Chlamydomonas genome reveals the evolution of key animal and plant functions.</title>
        <authorList>
            <person name="Merchant S.S."/>
            <person name="Prochnik S.E."/>
            <person name="Vallon O."/>
            <person name="Harris E.H."/>
            <person name="Karpowicz S.J."/>
            <person name="Witman G.B."/>
            <person name="Terry A."/>
            <person name="Salamov A."/>
            <person name="Fritz-Laylin L.K."/>
            <person name="Marechal-Drouard L."/>
            <person name="Marshall W.F."/>
            <person name="Qu L.H."/>
            <person name="Nelson D.R."/>
            <person name="Sanderfoot A.A."/>
            <person name="Spalding M.H."/>
            <person name="Kapitonov V.V."/>
            <person name="Ren Q."/>
            <person name="Ferris P."/>
            <person name="Lindquist E."/>
            <person name="Shapiro H."/>
            <person name="Lucas S.M."/>
            <person name="Grimwood J."/>
            <person name="Schmutz J."/>
            <person name="Cardol P."/>
            <person name="Cerutti H."/>
            <person name="Chanfreau G."/>
            <person name="Chen C.L."/>
            <person name="Cognat V."/>
            <person name="Croft M.T."/>
            <person name="Dent R."/>
            <person name="Dutcher S."/>
            <person name="Fernandez E."/>
            <person name="Fukuzawa H."/>
            <person name="Gonzalez-Ballester D."/>
            <person name="Gonzalez-Halphen D."/>
            <person name="Hallmann A."/>
            <person name="Hanikenne M."/>
            <person name="Hippler M."/>
            <person name="Inwood W."/>
            <person name="Jabbari K."/>
            <person name="Kalanon M."/>
            <person name="Kuras R."/>
            <person name="Lefebvre P.A."/>
            <person name="Lemaire S.D."/>
            <person name="Lobanov A.V."/>
            <person name="Lohr M."/>
            <person name="Manuell A."/>
            <person name="Meier I."/>
            <person name="Mets L."/>
            <person name="Mittag M."/>
            <person name="Mittelmeier T."/>
            <person name="Moroney J.V."/>
            <person name="Moseley J."/>
            <person name="Napoli C."/>
            <person name="Nedelcu A.M."/>
            <person name="Niyogi K."/>
            <person name="Novoselov S.V."/>
            <person name="Paulsen I.T."/>
            <person name="Pazour G."/>
            <person name="Purton S."/>
            <person name="Ral J.P."/>
            <person name="Riano-Pachon D.M."/>
            <person name="Riekhof W."/>
            <person name="Rymarquis L."/>
            <person name="Schroda M."/>
            <person name="Stern D."/>
            <person name="Umen J."/>
            <person name="Willows R."/>
            <person name="Wilson N."/>
            <person name="Zimmer S.L."/>
            <person name="Allmer J."/>
            <person name="Balk J."/>
            <person name="Bisova K."/>
            <person name="Chen C.J."/>
            <person name="Elias M."/>
            <person name="Gendler K."/>
            <person name="Hauser C."/>
            <person name="Lamb M.R."/>
            <person name="Ledford H."/>
            <person name="Long J.C."/>
            <person name="Minagawa J."/>
            <person name="Page M.D."/>
            <person name="Pan J."/>
            <person name="Pootakham W."/>
            <person name="Roje S."/>
            <person name="Rose A."/>
            <person name="Stahlberg E."/>
            <person name="Terauchi A.M."/>
            <person name="Yang P."/>
            <person name="Ball S."/>
            <person name="Bowler C."/>
            <person name="Dieckmann C.L."/>
            <person name="Gladyshev V.N."/>
            <person name="Green P."/>
            <person name="Jorgensen R."/>
            <person name="Mayfield S."/>
            <person name="Mueller-Roeber B."/>
            <person name="Rajamani S."/>
            <person name="Sayre R.T."/>
            <person name="Brokstein P."/>
            <person name="Dubchak I."/>
            <person name="Goodstein D."/>
            <person name="Hornick L."/>
            <person name="Huang Y.W."/>
            <person name="Jhaveri J."/>
            <person name="Luo Y."/>
            <person name="Martinez D."/>
            <person name="Ngau W.C."/>
            <person name="Otillar B."/>
            <person name="Poliakov A."/>
            <person name="Porter A."/>
            <person name="Szajkowski L."/>
            <person name="Werner G."/>
            <person name="Zhou K."/>
            <person name="Grigoriev I.V."/>
            <person name="Rokhsar D.S."/>
            <person name="Grossman A.R."/>
        </authorList>
    </citation>
    <scope>NUCLEOTIDE SEQUENCE [LARGE SCALE GENOMIC DNA]</scope>
    <source>
        <strain evidence="3">CC-503</strain>
    </source>
</reference>
<dbReference type="Gramene" id="PNW82347">
    <property type="protein sequence ID" value="PNW82347"/>
    <property type="gene ID" value="CHLRE_06g278235v5"/>
</dbReference>
<dbReference type="KEGG" id="cre:CHLRE_06g278235v5"/>
<feature type="region of interest" description="Disordered" evidence="1">
    <location>
        <begin position="315"/>
        <end position="501"/>
    </location>
</feature>
<evidence type="ECO:0000256" key="1">
    <source>
        <dbReference type="SAM" id="MobiDB-lite"/>
    </source>
</evidence>